<dbReference type="InParanoid" id="A0A0C3GEX7"/>
<evidence type="ECO:0000313" key="4">
    <source>
        <dbReference type="Proteomes" id="UP000054166"/>
    </source>
</evidence>
<feature type="chain" id="PRO_5002164740" evidence="2">
    <location>
        <begin position="24"/>
        <end position="236"/>
    </location>
</feature>
<keyword evidence="4" id="KW-1185">Reference proteome</keyword>
<dbReference type="Proteomes" id="UP000054166">
    <property type="component" value="Unassembled WGS sequence"/>
</dbReference>
<dbReference type="AlphaFoldDB" id="A0A0C3GEX7"/>
<evidence type="ECO:0000313" key="3">
    <source>
        <dbReference type="EMBL" id="KIM90239.1"/>
    </source>
</evidence>
<evidence type="ECO:0000256" key="1">
    <source>
        <dbReference type="SAM" id="MobiDB-lite"/>
    </source>
</evidence>
<name>A0A0C3GEX7_PILCF</name>
<gene>
    <name evidence="3" type="ORF">PILCRDRAFT_176133</name>
</gene>
<protein>
    <submittedName>
        <fullName evidence="3">Uncharacterized protein</fullName>
    </submittedName>
</protein>
<sequence>MVRLATLLPHHLCFMTCMHSIFGLTDDYESSYTDLNQDCEDDSDDYCSDQSQKEVLEQLLIEHSPSPSPKLKSNTFPTTQISSTNMNQMFKRPHILDDSASHENRPFKIPRFLSPNSSMIHYVSPLTTRPTDSESALISQSLERPQDCTDHAICYHETLPFKSPPCEHPCKKSSTRSNETPGWIKFVGRVDPIDKSTSGEADNTADTANQSDSTLVGSTSEPNMSLFVFLGLEYRE</sequence>
<keyword evidence="2" id="KW-0732">Signal</keyword>
<feature type="region of interest" description="Disordered" evidence="1">
    <location>
        <begin position="193"/>
        <end position="218"/>
    </location>
</feature>
<evidence type="ECO:0000256" key="2">
    <source>
        <dbReference type="SAM" id="SignalP"/>
    </source>
</evidence>
<dbReference type="HOGENOM" id="CLU_1175815_0_0_1"/>
<proteinExistence type="predicted"/>
<feature type="compositionally biased region" description="Polar residues" evidence="1">
    <location>
        <begin position="195"/>
        <end position="218"/>
    </location>
</feature>
<dbReference type="EMBL" id="KN832973">
    <property type="protein sequence ID" value="KIM90239.1"/>
    <property type="molecule type" value="Genomic_DNA"/>
</dbReference>
<reference evidence="3 4" key="1">
    <citation type="submission" date="2014-04" db="EMBL/GenBank/DDBJ databases">
        <authorList>
            <consortium name="DOE Joint Genome Institute"/>
            <person name="Kuo A."/>
            <person name="Tarkka M."/>
            <person name="Buscot F."/>
            <person name="Kohler A."/>
            <person name="Nagy L.G."/>
            <person name="Floudas D."/>
            <person name="Copeland A."/>
            <person name="Barry K.W."/>
            <person name="Cichocki N."/>
            <person name="Veneault-Fourrey C."/>
            <person name="LaButti K."/>
            <person name="Lindquist E.A."/>
            <person name="Lipzen A."/>
            <person name="Lundell T."/>
            <person name="Morin E."/>
            <person name="Murat C."/>
            <person name="Sun H."/>
            <person name="Tunlid A."/>
            <person name="Henrissat B."/>
            <person name="Grigoriev I.V."/>
            <person name="Hibbett D.S."/>
            <person name="Martin F."/>
            <person name="Nordberg H.P."/>
            <person name="Cantor M.N."/>
            <person name="Hua S.X."/>
        </authorList>
    </citation>
    <scope>NUCLEOTIDE SEQUENCE [LARGE SCALE GENOMIC DNA]</scope>
    <source>
        <strain evidence="3 4">F 1598</strain>
    </source>
</reference>
<feature type="signal peptide" evidence="2">
    <location>
        <begin position="1"/>
        <end position="23"/>
    </location>
</feature>
<organism evidence="3 4">
    <name type="scientific">Piloderma croceum (strain F 1598)</name>
    <dbReference type="NCBI Taxonomy" id="765440"/>
    <lineage>
        <taxon>Eukaryota</taxon>
        <taxon>Fungi</taxon>
        <taxon>Dikarya</taxon>
        <taxon>Basidiomycota</taxon>
        <taxon>Agaricomycotina</taxon>
        <taxon>Agaricomycetes</taxon>
        <taxon>Agaricomycetidae</taxon>
        <taxon>Atheliales</taxon>
        <taxon>Atheliaceae</taxon>
        <taxon>Piloderma</taxon>
    </lineage>
</organism>
<accession>A0A0C3GEX7</accession>
<reference evidence="4" key="2">
    <citation type="submission" date="2015-01" db="EMBL/GenBank/DDBJ databases">
        <title>Evolutionary Origins and Diversification of the Mycorrhizal Mutualists.</title>
        <authorList>
            <consortium name="DOE Joint Genome Institute"/>
            <consortium name="Mycorrhizal Genomics Consortium"/>
            <person name="Kohler A."/>
            <person name="Kuo A."/>
            <person name="Nagy L.G."/>
            <person name="Floudas D."/>
            <person name="Copeland A."/>
            <person name="Barry K.W."/>
            <person name="Cichocki N."/>
            <person name="Veneault-Fourrey C."/>
            <person name="LaButti K."/>
            <person name="Lindquist E.A."/>
            <person name="Lipzen A."/>
            <person name="Lundell T."/>
            <person name="Morin E."/>
            <person name="Murat C."/>
            <person name="Riley R."/>
            <person name="Ohm R."/>
            <person name="Sun H."/>
            <person name="Tunlid A."/>
            <person name="Henrissat B."/>
            <person name="Grigoriev I.V."/>
            <person name="Hibbett D.S."/>
            <person name="Martin F."/>
        </authorList>
    </citation>
    <scope>NUCLEOTIDE SEQUENCE [LARGE SCALE GENOMIC DNA]</scope>
    <source>
        <strain evidence="4">F 1598</strain>
    </source>
</reference>